<feature type="signal peptide" evidence="1">
    <location>
        <begin position="1"/>
        <end position="23"/>
    </location>
</feature>
<dbReference type="AlphaFoldDB" id="A0A1S2VRC7"/>
<comment type="caution">
    <text evidence="2">The sequence shown here is derived from an EMBL/GenBank/DDBJ whole genome shotgun (WGS) entry which is preliminary data.</text>
</comment>
<keyword evidence="1" id="KW-0732">Signal</keyword>
<proteinExistence type="predicted"/>
<feature type="chain" id="PRO_5010247958" evidence="1">
    <location>
        <begin position="24"/>
        <end position="119"/>
    </location>
</feature>
<name>A0A1S2VRC7_9BACT</name>
<evidence type="ECO:0000256" key="1">
    <source>
        <dbReference type="SAM" id="SignalP"/>
    </source>
</evidence>
<evidence type="ECO:0000313" key="3">
    <source>
        <dbReference type="Proteomes" id="UP000181790"/>
    </source>
</evidence>
<organism evidence="2 3">
    <name type="scientific">Arsenicibacter rosenii</name>
    <dbReference type="NCBI Taxonomy" id="1750698"/>
    <lineage>
        <taxon>Bacteria</taxon>
        <taxon>Pseudomonadati</taxon>
        <taxon>Bacteroidota</taxon>
        <taxon>Cytophagia</taxon>
        <taxon>Cytophagales</taxon>
        <taxon>Spirosomataceae</taxon>
        <taxon>Arsenicibacter</taxon>
    </lineage>
</organism>
<gene>
    <name evidence="2" type="ORF">BLX24_01055</name>
</gene>
<dbReference type="RefSeq" id="WP_071501228.1">
    <property type="nucleotide sequence ID" value="NZ_MORL01000001.1"/>
</dbReference>
<dbReference type="Proteomes" id="UP000181790">
    <property type="component" value="Unassembled WGS sequence"/>
</dbReference>
<reference evidence="2 3" key="1">
    <citation type="submission" date="2016-10" db="EMBL/GenBank/DDBJ databases">
        <title>Arsenicibacter rosenii gen. nov., sp. nov., an efficient arsenic-methylating bacterium isolated from an arsenic-contaminated paddy soil.</title>
        <authorList>
            <person name="Huang K."/>
        </authorList>
    </citation>
    <scope>NUCLEOTIDE SEQUENCE [LARGE SCALE GENOMIC DNA]</scope>
    <source>
        <strain evidence="2 3">SM-1</strain>
    </source>
</reference>
<accession>A0A1S2VRC7</accession>
<protein>
    <submittedName>
        <fullName evidence="2">Uncharacterized protein</fullName>
    </submittedName>
</protein>
<evidence type="ECO:0000313" key="2">
    <source>
        <dbReference type="EMBL" id="OIN60726.1"/>
    </source>
</evidence>
<dbReference type="EMBL" id="MORL01000001">
    <property type="protein sequence ID" value="OIN60726.1"/>
    <property type="molecule type" value="Genomic_DNA"/>
</dbReference>
<keyword evidence="3" id="KW-1185">Reference proteome</keyword>
<sequence length="119" mass="13340">MRFRLCIPALLVLSVSGSSLLFAQTNRNAFPDYKDIRPGHGEIVDHPAGRQSGYSIRFDPFSYPPDSVIYYLNGKRYRNARKAKRKLGQKGVVIEGFSNKKQSGSAKRVISIAYSVKSE</sequence>